<accession>A0AAV0LAA4</accession>
<evidence type="ECO:0000313" key="2">
    <source>
        <dbReference type="EMBL" id="CAI0430560.1"/>
    </source>
</evidence>
<sequence>VHLKHAEELTIYTEKKKRPLPREEPSYSLHNAFLIELVRGGAVCRKDRDVERRKSNEMADQKSAIEESSLTL</sequence>
<protein>
    <submittedName>
        <fullName evidence="2">Uncharacterized protein</fullName>
    </submittedName>
</protein>
<reference evidence="2" key="1">
    <citation type="submission" date="2022-08" db="EMBL/GenBank/DDBJ databases">
        <authorList>
            <person name="Gutierrez-Valencia J."/>
        </authorList>
    </citation>
    <scope>NUCLEOTIDE SEQUENCE</scope>
</reference>
<proteinExistence type="predicted"/>
<evidence type="ECO:0000313" key="3">
    <source>
        <dbReference type="Proteomes" id="UP001154282"/>
    </source>
</evidence>
<comment type="caution">
    <text evidence="2">The sequence shown here is derived from an EMBL/GenBank/DDBJ whole genome shotgun (WGS) entry which is preliminary data.</text>
</comment>
<gene>
    <name evidence="2" type="ORF">LITE_LOCUS22661</name>
</gene>
<evidence type="ECO:0000256" key="1">
    <source>
        <dbReference type="SAM" id="MobiDB-lite"/>
    </source>
</evidence>
<keyword evidence="3" id="KW-1185">Reference proteome</keyword>
<feature type="region of interest" description="Disordered" evidence="1">
    <location>
        <begin position="49"/>
        <end position="72"/>
    </location>
</feature>
<feature type="compositionally biased region" description="Basic and acidic residues" evidence="1">
    <location>
        <begin position="49"/>
        <end position="65"/>
    </location>
</feature>
<dbReference type="Proteomes" id="UP001154282">
    <property type="component" value="Unassembled WGS sequence"/>
</dbReference>
<dbReference type="EMBL" id="CAMGYJ010000006">
    <property type="protein sequence ID" value="CAI0430560.1"/>
    <property type="molecule type" value="Genomic_DNA"/>
</dbReference>
<feature type="non-terminal residue" evidence="2">
    <location>
        <position position="72"/>
    </location>
</feature>
<name>A0AAV0LAA4_9ROSI</name>
<dbReference type="AlphaFoldDB" id="A0AAV0LAA4"/>
<feature type="non-terminal residue" evidence="2">
    <location>
        <position position="1"/>
    </location>
</feature>
<organism evidence="2 3">
    <name type="scientific">Linum tenue</name>
    <dbReference type="NCBI Taxonomy" id="586396"/>
    <lineage>
        <taxon>Eukaryota</taxon>
        <taxon>Viridiplantae</taxon>
        <taxon>Streptophyta</taxon>
        <taxon>Embryophyta</taxon>
        <taxon>Tracheophyta</taxon>
        <taxon>Spermatophyta</taxon>
        <taxon>Magnoliopsida</taxon>
        <taxon>eudicotyledons</taxon>
        <taxon>Gunneridae</taxon>
        <taxon>Pentapetalae</taxon>
        <taxon>rosids</taxon>
        <taxon>fabids</taxon>
        <taxon>Malpighiales</taxon>
        <taxon>Linaceae</taxon>
        <taxon>Linum</taxon>
    </lineage>
</organism>